<accession>A0A022PD09</accession>
<protein>
    <submittedName>
        <fullName evidence="1">Uncharacterized protein</fullName>
    </submittedName>
</protein>
<name>A0A022PD09_9GAMM</name>
<dbReference type="Proteomes" id="UP000023464">
    <property type="component" value="Unassembled WGS sequence"/>
</dbReference>
<gene>
    <name evidence="1" type="ORF">BA1DRAFT_03887</name>
</gene>
<dbReference type="RefSeq" id="WP_036782253.1">
    <property type="nucleotide sequence ID" value="NZ_CAWLTM010000038.1"/>
</dbReference>
<sequence length="66" mass="7469">MSIRRFLIAASSIMNIMPATNYRKLISSKSDNEKIRNDIAAISQDTVNALNKNRVSKRTALFNNIK</sequence>
<keyword evidence="2" id="KW-1185">Reference proteome</keyword>
<comment type="caution">
    <text evidence="1">The sequence shown here is derived from an EMBL/GenBank/DDBJ whole genome shotgun (WGS) entry which is preliminary data.</text>
</comment>
<evidence type="ECO:0000313" key="2">
    <source>
        <dbReference type="Proteomes" id="UP000023464"/>
    </source>
</evidence>
<evidence type="ECO:0000313" key="1">
    <source>
        <dbReference type="EMBL" id="EYU13596.1"/>
    </source>
</evidence>
<dbReference type="EMBL" id="JFGV01000077">
    <property type="protein sequence ID" value="EYU13596.1"/>
    <property type="molecule type" value="Genomic_DNA"/>
</dbReference>
<reference evidence="1 2" key="1">
    <citation type="submission" date="2014-03" db="EMBL/GenBank/DDBJ databases">
        <title>Draft Genome of Photorhabdus luminescens BA1, an Egyptian Isolate.</title>
        <authorList>
            <person name="Ghazal S."/>
            <person name="Hurst S.G.IV."/>
            <person name="Morris K."/>
            <person name="Thomas K."/>
            <person name="Tisa L.S."/>
        </authorList>
    </citation>
    <scope>NUCLEOTIDE SEQUENCE [LARGE SCALE GENOMIC DNA]</scope>
    <source>
        <strain evidence="1 2">BA1</strain>
    </source>
</reference>
<dbReference type="AlphaFoldDB" id="A0A022PD09"/>
<proteinExistence type="predicted"/>
<organism evidence="1 2">
    <name type="scientific">Photorhabdus aegyptia</name>
    <dbReference type="NCBI Taxonomy" id="2805098"/>
    <lineage>
        <taxon>Bacteria</taxon>
        <taxon>Pseudomonadati</taxon>
        <taxon>Pseudomonadota</taxon>
        <taxon>Gammaproteobacteria</taxon>
        <taxon>Enterobacterales</taxon>
        <taxon>Morganellaceae</taxon>
        <taxon>Photorhabdus</taxon>
    </lineage>
</organism>
<dbReference type="PATRIC" id="fig|1393736.3.peg.3969"/>